<dbReference type="KEGG" id="bko:CKF48_14495"/>
<evidence type="ECO:0000259" key="2">
    <source>
        <dbReference type="Pfam" id="PF20956"/>
    </source>
</evidence>
<dbReference type="PIRSF" id="PIRSF031505">
    <property type="entry name" value="GalT_short"/>
    <property type="match status" value="1"/>
</dbReference>
<dbReference type="InterPro" id="IPR049285">
    <property type="entry name" value="DUF4931_C"/>
</dbReference>
<dbReference type="InterPro" id="IPR012361">
    <property type="entry name" value="GalT_short"/>
</dbReference>
<feature type="domain" description="DUF4931" evidence="1">
    <location>
        <begin position="8"/>
        <end position="130"/>
    </location>
</feature>
<reference evidence="3 4" key="1">
    <citation type="submission" date="2017-08" db="EMBL/GenBank/DDBJ databases">
        <title>Complete Genome Sequence of Bacillus kochii Oregon-R-modENCODE STRAIN BDGP4, isolated from Drosophila melanogaster gut.</title>
        <authorList>
            <person name="Wan K.H."/>
            <person name="Yu C."/>
            <person name="Park S."/>
            <person name="Hammonds A.S."/>
            <person name="Booth B.W."/>
            <person name="Celniker S.E."/>
        </authorList>
    </citation>
    <scope>NUCLEOTIDE SEQUENCE [LARGE SCALE GENOMIC DNA]</scope>
    <source>
        <strain evidence="3 4">BDGP4</strain>
    </source>
</reference>
<dbReference type="Pfam" id="PF20956">
    <property type="entry name" value="DUF4931_C"/>
    <property type="match status" value="1"/>
</dbReference>
<accession>A0A248TJL0</accession>
<keyword evidence="4" id="KW-1185">Reference proteome</keyword>
<dbReference type="SUPFAM" id="SSF54197">
    <property type="entry name" value="HIT-like"/>
    <property type="match status" value="1"/>
</dbReference>
<dbReference type="OrthoDB" id="1803128at2"/>
<protein>
    <submittedName>
        <fullName evidence="3">DUF4931 domain-containing protein</fullName>
    </submittedName>
</protein>
<dbReference type="Pfam" id="PF16285">
    <property type="entry name" value="DUF4931_N"/>
    <property type="match status" value="1"/>
</dbReference>
<dbReference type="Gene3D" id="3.30.428.10">
    <property type="entry name" value="HIT-like"/>
    <property type="match status" value="1"/>
</dbReference>
<dbReference type="RefSeq" id="WP_095371976.1">
    <property type="nucleotide sequence ID" value="NZ_CP022983.1"/>
</dbReference>
<dbReference type="InterPro" id="IPR036265">
    <property type="entry name" value="HIT-like_sf"/>
</dbReference>
<evidence type="ECO:0000259" key="1">
    <source>
        <dbReference type="Pfam" id="PF16285"/>
    </source>
</evidence>
<dbReference type="EMBL" id="CP022983">
    <property type="protein sequence ID" value="ASV68406.1"/>
    <property type="molecule type" value="Genomic_DNA"/>
</dbReference>
<dbReference type="InterPro" id="IPR046322">
    <property type="entry name" value="DUF4931"/>
</dbReference>
<organism evidence="3 4">
    <name type="scientific">Cytobacillus kochii</name>
    <dbReference type="NCBI Taxonomy" id="859143"/>
    <lineage>
        <taxon>Bacteria</taxon>
        <taxon>Bacillati</taxon>
        <taxon>Bacillota</taxon>
        <taxon>Bacilli</taxon>
        <taxon>Bacillales</taxon>
        <taxon>Bacillaceae</taxon>
        <taxon>Cytobacillus</taxon>
    </lineage>
</organism>
<name>A0A248TJL0_9BACI</name>
<dbReference type="AlphaFoldDB" id="A0A248TJL0"/>
<feature type="domain" description="DUF4931" evidence="2">
    <location>
        <begin position="135"/>
        <end position="251"/>
    </location>
</feature>
<evidence type="ECO:0000313" key="4">
    <source>
        <dbReference type="Proteomes" id="UP000215137"/>
    </source>
</evidence>
<dbReference type="Proteomes" id="UP000215137">
    <property type="component" value="Chromosome"/>
</dbReference>
<gene>
    <name evidence="3" type="ORF">CKF48_14495</name>
</gene>
<proteinExistence type="predicted"/>
<sequence length="254" mass="29643">MTNTHLFFNTSIGKQKPNSIRNKEQVCPFCQREQLTKIIAEDGPIIWLENKYPVLENAHQTVLIETDQCDTELSQYDDNHLVRLITFGLDNWLSMEKSDKYKSVIFFKNHGPHSGGSIAHPHMQIVGLYDVVYQNKVQADDFVGELIDQHGDTEFSLSNKPRIGFYEFNVKLGQKKDIAAFAKYIQMATKYILRDFPFTCNSYNLFFYHFENEIFAKIVPRYVTSPLFIGYFLPQVPNNIMWMVKDIQSKYVQL</sequence>
<evidence type="ECO:0000313" key="3">
    <source>
        <dbReference type="EMBL" id="ASV68406.1"/>
    </source>
</evidence>